<feature type="region of interest" description="Disordered" evidence="1">
    <location>
        <begin position="126"/>
        <end position="149"/>
    </location>
</feature>
<protein>
    <submittedName>
        <fullName evidence="2 4">Uncharacterized protein</fullName>
    </submittedName>
</protein>
<evidence type="ECO:0000313" key="3">
    <source>
        <dbReference type="Proteomes" id="UP000275846"/>
    </source>
</evidence>
<accession>A0A183SHY2</accession>
<reference evidence="4" key="1">
    <citation type="submission" date="2016-06" db="UniProtKB">
        <authorList>
            <consortium name="WormBaseParasite"/>
        </authorList>
    </citation>
    <scope>IDENTIFICATION</scope>
</reference>
<name>A0A183SHY2_SCHSO</name>
<dbReference type="OrthoDB" id="425014at2759"/>
<evidence type="ECO:0000256" key="1">
    <source>
        <dbReference type="SAM" id="MobiDB-lite"/>
    </source>
</evidence>
<dbReference type="WBParaSite" id="SSLN_0000395301-mRNA-1">
    <property type="protein sequence ID" value="SSLN_0000395301-mRNA-1"/>
    <property type="gene ID" value="SSLN_0000395301"/>
</dbReference>
<evidence type="ECO:0000313" key="2">
    <source>
        <dbReference type="EMBL" id="VDL90215.1"/>
    </source>
</evidence>
<dbReference type="AlphaFoldDB" id="A0A183SHY2"/>
<gene>
    <name evidence="2" type="ORF">SSLN_LOCUS3830</name>
</gene>
<evidence type="ECO:0000313" key="4">
    <source>
        <dbReference type="WBParaSite" id="SSLN_0000395301-mRNA-1"/>
    </source>
</evidence>
<feature type="compositionally biased region" description="Basic residues" evidence="1">
    <location>
        <begin position="140"/>
        <end position="149"/>
    </location>
</feature>
<sequence length="149" mass="17716">MLPNRQSKDDIVSRIDAASRFFSILRKCLWTRGDLSVARKIRVYRASVRPVLPYDCESWAVCVEDERRLEIFDRRCLRGILQVKYTDYVLNEAVRTRCNNIARISQVTQERRLRWFEQVLHRPPHDLSSTTLDPAPLPPWRHRRGQLKT</sequence>
<proteinExistence type="predicted"/>
<organism evidence="4">
    <name type="scientific">Schistocephalus solidus</name>
    <name type="common">Tapeworm</name>
    <dbReference type="NCBI Taxonomy" id="70667"/>
    <lineage>
        <taxon>Eukaryota</taxon>
        <taxon>Metazoa</taxon>
        <taxon>Spiralia</taxon>
        <taxon>Lophotrochozoa</taxon>
        <taxon>Platyhelminthes</taxon>
        <taxon>Cestoda</taxon>
        <taxon>Eucestoda</taxon>
        <taxon>Diphyllobothriidea</taxon>
        <taxon>Diphyllobothriidae</taxon>
        <taxon>Schistocephalus</taxon>
    </lineage>
</organism>
<dbReference type="EMBL" id="UYSU01032664">
    <property type="protein sequence ID" value="VDL90215.1"/>
    <property type="molecule type" value="Genomic_DNA"/>
</dbReference>
<keyword evidence="3" id="KW-1185">Reference proteome</keyword>
<reference evidence="2 3" key="2">
    <citation type="submission" date="2018-11" db="EMBL/GenBank/DDBJ databases">
        <authorList>
            <consortium name="Pathogen Informatics"/>
        </authorList>
    </citation>
    <scope>NUCLEOTIDE SEQUENCE [LARGE SCALE GENOMIC DNA]</scope>
    <source>
        <strain evidence="2 3">NST_G2</strain>
    </source>
</reference>
<dbReference type="PANTHER" id="PTHR47027">
    <property type="entry name" value="REVERSE TRANSCRIPTASE DOMAIN-CONTAINING PROTEIN"/>
    <property type="match status" value="1"/>
</dbReference>
<dbReference type="Proteomes" id="UP000275846">
    <property type="component" value="Unassembled WGS sequence"/>
</dbReference>
<dbReference type="PANTHER" id="PTHR47027:SF20">
    <property type="entry name" value="REVERSE TRANSCRIPTASE-LIKE PROTEIN WITH RNA-DIRECTED DNA POLYMERASE DOMAIN"/>
    <property type="match status" value="1"/>
</dbReference>